<evidence type="ECO:0000313" key="3">
    <source>
        <dbReference type="EMBL" id="MBV7377841.1"/>
    </source>
</evidence>
<feature type="domain" description="Thioesterase" evidence="2">
    <location>
        <begin position="44"/>
        <end position="122"/>
    </location>
</feature>
<protein>
    <submittedName>
        <fullName evidence="3">PaaI family thioesterase</fullName>
    </submittedName>
</protein>
<comment type="caution">
    <text evidence="3">The sequence shown here is derived from an EMBL/GenBank/DDBJ whole genome shotgun (WGS) entry which is preliminary data.</text>
</comment>
<gene>
    <name evidence="3" type="ORF">KJP28_02810</name>
</gene>
<dbReference type="EMBL" id="JAHUZE010000001">
    <property type="protein sequence ID" value="MBV7377841.1"/>
    <property type="molecule type" value="Genomic_DNA"/>
</dbReference>
<reference evidence="3 4" key="1">
    <citation type="submission" date="2021-05" db="EMBL/GenBank/DDBJ databases">
        <title>Culturable bacteria isolated from Daya Bay.</title>
        <authorList>
            <person name="Zheng W."/>
            <person name="Yu S."/>
            <person name="Huang Y."/>
        </authorList>
    </citation>
    <scope>NUCLEOTIDE SEQUENCE [LARGE SCALE GENOMIC DNA]</scope>
    <source>
        <strain evidence="3 4">DP4N28-5</strain>
    </source>
</reference>
<evidence type="ECO:0000313" key="4">
    <source>
        <dbReference type="Proteomes" id="UP000756530"/>
    </source>
</evidence>
<dbReference type="NCBIfam" id="TIGR00369">
    <property type="entry name" value="unchar_dom_1"/>
    <property type="match status" value="1"/>
</dbReference>
<keyword evidence="1" id="KW-0378">Hydrolase</keyword>
<name>A0ABS6SY05_9RHOB</name>
<dbReference type="Proteomes" id="UP000756530">
    <property type="component" value="Unassembled WGS sequence"/>
</dbReference>
<dbReference type="Pfam" id="PF03061">
    <property type="entry name" value="4HBT"/>
    <property type="match status" value="1"/>
</dbReference>
<proteinExistence type="predicted"/>
<dbReference type="InterPro" id="IPR003736">
    <property type="entry name" value="PAAI_dom"/>
</dbReference>
<keyword evidence="4" id="KW-1185">Reference proteome</keyword>
<evidence type="ECO:0000259" key="2">
    <source>
        <dbReference type="Pfam" id="PF03061"/>
    </source>
</evidence>
<dbReference type="CDD" id="cd03443">
    <property type="entry name" value="PaaI_thioesterase"/>
    <property type="match status" value="1"/>
</dbReference>
<dbReference type="InterPro" id="IPR039298">
    <property type="entry name" value="ACOT13"/>
</dbReference>
<evidence type="ECO:0000256" key="1">
    <source>
        <dbReference type="ARBA" id="ARBA00022801"/>
    </source>
</evidence>
<organism evidence="3 4">
    <name type="scientific">Maritimibacter dapengensis</name>
    <dbReference type="NCBI Taxonomy" id="2836868"/>
    <lineage>
        <taxon>Bacteria</taxon>
        <taxon>Pseudomonadati</taxon>
        <taxon>Pseudomonadota</taxon>
        <taxon>Alphaproteobacteria</taxon>
        <taxon>Rhodobacterales</taxon>
        <taxon>Roseobacteraceae</taxon>
        <taxon>Maritimibacter</taxon>
    </lineage>
</organism>
<dbReference type="PANTHER" id="PTHR21660">
    <property type="entry name" value="THIOESTERASE SUPERFAMILY MEMBER-RELATED"/>
    <property type="match status" value="1"/>
</dbReference>
<dbReference type="RefSeq" id="WP_218390709.1">
    <property type="nucleotide sequence ID" value="NZ_JAHUZE010000001.1"/>
</dbReference>
<accession>A0ABS6SY05</accession>
<dbReference type="PANTHER" id="PTHR21660:SF1">
    <property type="entry name" value="ACYL-COENZYME A THIOESTERASE 13"/>
    <property type="match status" value="1"/>
</dbReference>
<sequence>MSVDPALIEDPYELQKLMGFRITDWSEGYARWELPMSAKLGNRYGIPHGGVYATLLDTAMGFAGCYTGTSDERRLAMTLSLNVNYLSQPKGDLLVAEAHKVGGGRKTFFAEASVMDENGTTLATGTGVFRYRST</sequence>
<dbReference type="InterPro" id="IPR006683">
    <property type="entry name" value="Thioestr_dom"/>
</dbReference>